<dbReference type="HOGENOM" id="CLU_098630_0_0_11"/>
<accession>Q0RMA1</accession>
<dbReference type="KEGG" id="fal:FRAAL2705"/>
<dbReference type="GO" id="GO:0003824">
    <property type="term" value="F:catalytic activity"/>
    <property type="evidence" value="ECO:0007669"/>
    <property type="project" value="InterPro"/>
</dbReference>
<dbReference type="Gene3D" id="3.60.10.10">
    <property type="entry name" value="Endonuclease/exonuclease/phosphatase"/>
    <property type="match status" value="1"/>
</dbReference>
<gene>
    <name evidence="2" type="ordered locus">FRAAL2705</name>
</gene>
<sequence>MLTETKDSAGCHLLADAFAGAGHQVVHRWPEYGHYGTMVVSRVEAEPDPFPDRVGYLAARAAAAAVPTDLGPLRLIGLYVPSRDASAEKTERKTKWLAACHAALAGSEHLPTVLLGDLNILEPDHSPRYPFFAPFEYDFYRALLDEHCLVDAFRVLHPTDAAYSWVGRSGDGYRYDHAFCSAALRDRVEACDYLDEPRLTKLSDHSALTLTLTIPGAQPRPITVAGGADEPDTLF</sequence>
<organism evidence="2 3">
    <name type="scientific">Frankia alni (strain DSM 45986 / CECT 9034 / ACN14a)</name>
    <dbReference type="NCBI Taxonomy" id="326424"/>
    <lineage>
        <taxon>Bacteria</taxon>
        <taxon>Bacillati</taxon>
        <taxon>Actinomycetota</taxon>
        <taxon>Actinomycetes</taxon>
        <taxon>Frankiales</taxon>
        <taxon>Frankiaceae</taxon>
        <taxon>Frankia</taxon>
    </lineage>
</organism>
<proteinExistence type="predicted"/>
<dbReference type="Pfam" id="PF03372">
    <property type="entry name" value="Exo_endo_phos"/>
    <property type="match status" value="1"/>
</dbReference>
<dbReference type="InterPro" id="IPR005135">
    <property type="entry name" value="Endo/exonuclease/phosphatase"/>
</dbReference>
<dbReference type="STRING" id="326424.FRAAL2705"/>
<dbReference type="EMBL" id="CT573213">
    <property type="protein sequence ID" value="CAJ61351.1"/>
    <property type="molecule type" value="Genomic_DNA"/>
</dbReference>
<name>Q0RMA1_FRAAA</name>
<protein>
    <recommendedName>
        <fullName evidence="1">Endonuclease/exonuclease/phosphatase domain-containing protein</fullName>
    </recommendedName>
</protein>
<dbReference type="Proteomes" id="UP000000657">
    <property type="component" value="Chromosome"/>
</dbReference>
<dbReference type="SUPFAM" id="SSF56219">
    <property type="entry name" value="DNase I-like"/>
    <property type="match status" value="1"/>
</dbReference>
<evidence type="ECO:0000259" key="1">
    <source>
        <dbReference type="Pfam" id="PF03372"/>
    </source>
</evidence>
<evidence type="ECO:0000313" key="3">
    <source>
        <dbReference type="Proteomes" id="UP000000657"/>
    </source>
</evidence>
<dbReference type="InterPro" id="IPR036691">
    <property type="entry name" value="Endo/exonu/phosph_ase_sf"/>
</dbReference>
<evidence type="ECO:0000313" key="2">
    <source>
        <dbReference type="EMBL" id="CAJ61351.1"/>
    </source>
</evidence>
<dbReference type="AlphaFoldDB" id="Q0RMA1"/>
<reference evidence="2 3" key="1">
    <citation type="journal article" date="2007" name="Genome Res.">
        <title>Genome characteristics of facultatively symbiotic Frankia sp. strains reflect host range and host plant biogeography.</title>
        <authorList>
            <person name="Normand P."/>
            <person name="Lapierre P."/>
            <person name="Tisa L.S."/>
            <person name="Gogarten J.P."/>
            <person name="Alloisio N."/>
            <person name="Bagnarol E."/>
            <person name="Bassi C.A."/>
            <person name="Berry A.M."/>
            <person name="Bickhart D.M."/>
            <person name="Choisne N."/>
            <person name="Couloux A."/>
            <person name="Cournoyer B."/>
            <person name="Cruveiller S."/>
            <person name="Daubin V."/>
            <person name="Demange N."/>
            <person name="Francino M.P."/>
            <person name="Goltsman E."/>
            <person name="Huang Y."/>
            <person name="Kopp O.R."/>
            <person name="Labarre L."/>
            <person name="Lapidus A."/>
            <person name="Lavire C."/>
            <person name="Marechal J."/>
            <person name="Martinez M."/>
            <person name="Mastronunzio J.E."/>
            <person name="Mullin B.C."/>
            <person name="Niemann J."/>
            <person name="Pujic P."/>
            <person name="Rawnsley T."/>
            <person name="Rouy Z."/>
            <person name="Schenowitz C."/>
            <person name="Sellstedt A."/>
            <person name="Tavares F."/>
            <person name="Tomkins J.P."/>
            <person name="Vallenet D."/>
            <person name="Valverde C."/>
            <person name="Wall L.G."/>
            <person name="Wang Y."/>
            <person name="Medigue C."/>
            <person name="Benson D.R."/>
        </authorList>
    </citation>
    <scope>NUCLEOTIDE SEQUENCE [LARGE SCALE GENOMIC DNA]</scope>
    <source>
        <strain evidence="3">DSM 45986 / CECT 9034 / ACN14a</strain>
    </source>
</reference>
<dbReference type="eggNOG" id="COG0708">
    <property type="taxonomic scope" value="Bacteria"/>
</dbReference>
<keyword evidence="3" id="KW-1185">Reference proteome</keyword>
<feature type="domain" description="Endonuclease/exonuclease/phosphatase" evidence="1">
    <location>
        <begin position="2"/>
        <end position="205"/>
    </location>
</feature>